<name>A0A212KE07_9BACT</name>
<protein>
    <submittedName>
        <fullName evidence="1">Uncharacterized protein</fullName>
    </submittedName>
</protein>
<sequence>MHEQSADMKNALGSLLSLALNEIRPPGRLLVWPPTFEHTGVQEEGDVQRVHLHLIQT</sequence>
<reference evidence="1" key="1">
    <citation type="submission" date="2016-04" db="EMBL/GenBank/DDBJ databases">
        <authorList>
            <person name="Evans L.H."/>
            <person name="Alamgir A."/>
            <person name="Owens N."/>
            <person name="Weber N.D."/>
            <person name="Virtaneva K."/>
            <person name="Barbian K."/>
            <person name="Babar A."/>
            <person name="Rosenke K."/>
        </authorList>
    </citation>
    <scope>NUCLEOTIDE SEQUENCE</scope>
    <source>
        <strain evidence="1">92-2</strain>
    </source>
</reference>
<gene>
    <name evidence="1" type="ORF">KM92DES2_12838</name>
</gene>
<dbReference type="EMBL" id="FLUP01000001">
    <property type="protein sequence ID" value="SBW09974.1"/>
    <property type="molecule type" value="Genomic_DNA"/>
</dbReference>
<evidence type="ECO:0000313" key="1">
    <source>
        <dbReference type="EMBL" id="SBW09974.1"/>
    </source>
</evidence>
<dbReference type="AlphaFoldDB" id="A0A212KE07"/>
<accession>A0A212KE07</accession>
<proteinExistence type="predicted"/>
<organism evidence="1">
    <name type="scientific">uncultured Desulfovibrio sp</name>
    <dbReference type="NCBI Taxonomy" id="167968"/>
    <lineage>
        <taxon>Bacteria</taxon>
        <taxon>Pseudomonadati</taxon>
        <taxon>Thermodesulfobacteriota</taxon>
        <taxon>Desulfovibrionia</taxon>
        <taxon>Desulfovibrionales</taxon>
        <taxon>Desulfovibrionaceae</taxon>
        <taxon>Desulfovibrio</taxon>
        <taxon>environmental samples</taxon>
    </lineage>
</organism>